<protein>
    <recommendedName>
        <fullName evidence="3">Pathogenicity locus</fullName>
    </recommendedName>
</protein>
<dbReference type="Gene3D" id="1.10.150.20">
    <property type="entry name" value="5' to 3' exonuclease, C-terminal subdomain"/>
    <property type="match status" value="1"/>
</dbReference>
<evidence type="ECO:0000313" key="2">
    <source>
        <dbReference type="Proteomes" id="UP001207918"/>
    </source>
</evidence>
<evidence type="ECO:0000313" key="1">
    <source>
        <dbReference type="EMBL" id="MCW9709012.1"/>
    </source>
</evidence>
<reference evidence="1 2" key="1">
    <citation type="submission" date="2021-03" db="EMBL/GenBank/DDBJ databases">
        <title>Aliifodinibius sp. nov., a new bacterium isolated from saline soil.</title>
        <authorList>
            <person name="Galisteo C."/>
            <person name="De La Haba R."/>
            <person name="Sanchez-Porro C."/>
            <person name="Ventosa A."/>
        </authorList>
    </citation>
    <scope>NUCLEOTIDE SEQUENCE [LARGE SCALE GENOMIC DNA]</scope>
    <source>
        <strain evidence="1 2">1BSP15-2V2</strain>
    </source>
</reference>
<organism evidence="1 2">
    <name type="scientific">Fodinibius salsisoli</name>
    <dbReference type="NCBI Taxonomy" id="2820877"/>
    <lineage>
        <taxon>Bacteria</taxon>
        <taxon>Pseudomonadati</taxon>
        <taxon>Balneolota</taxon>
        <taxon>Balneolia</taxon>
        <taxon>Balneolales</taxon>
        <taxon>Balneolaceae</taxon>
        <taxon>Fodinibius</taxon>
    </lineage>
</organism>
<dbReference type="InterPro" id="IPR021725">
    <property type="entry name" value="Cdd1"/>
</dbReference>
<dbReference type="Proteomes" id="UP001207918">
    <property type="component" value="Unassembled WGS sequence"/>
</dbReference>
<dbReference type="Pfam" id="PF11731">
    <property type="entry name" value="Cdd1"/>
    <property type="match status" value="1"/>
</dbReference>
<gene>
    <name evidence="1" type="ORF">J6I44_19285</name>
</gene>
<dbReference type="RefSeq" id="WP_265767856.1">
    <property type="nucleotide sequence ID" value="NZ_JAGGJA010000020.1"/>
</dbReference>
<evidence type="ECO:0008006" key="3">
    <source>
        <dbReference type="Google" id="ProtNLM"/>
    </source>
</evidence>
<sequence>MNKEQSIKELSTIPGVGKSIANDLWKINIKSISDLKDRSPGNLYDLSNQKAGVVQDRCLLYVFRCAVYFANTPKWQREKEKLKWWNWKDEKIDLK</sequence>
<comment type="caution">
    <text evidence="1">The sequence shown here is derived from an EMBL/GenBank/DDBJ whole genome shotgun (WGS) entry which is preliminary data.</text>
</comment>
<proteinExistence type="predicted"/>
<accession>A0ABT3PT20</accession>
<keyword evidence="2" id="KW-1185">Reference proteome</keyword>
<name>A0ABT3PT20_9BACT</name>
<dbReference type="EMBL" id="JAGGJA010000020">
    <property type="protein sequence ID" value="MCW9709012.1"/>
    <property type="molecule type" value="Genomic_DNA"/>
</dbReference>